<evidence type="ECO:0000256" key="2">
    <source>
        <dbReference type="ARBA" id="ARBA00022801"/>
    </source>
</evidence>
<keyword evidence="3" id="KW-0472">Membrane</keyword>
<dbReference type="Pfam" id="PF02383">
    <property type="entry name" value="Syja_N"/>
    <property type="match status" value="1"/>
</dbReference>
<feature type="region of interest" description="Disordered" evidence="4">
    <location>
        <begin position="854"/>
        <end position="881"/>
    </location>
</feature>
<evidence type="ECO:0000256" key="4">
    <source>
        <dbReference type="SAM" id="MobiDB-lite"/>
    </source>
</evidence>
<evidence type="ECO:0000256" key="3">
    <source>
        <dbReference type="ARBA" id="ARBA00023136"/>
    </source>
</evidence>
<organism evidence="6 7">
    <name type="scientific">Stereocaulon virgatum</name>
    <dbReference type="NCBI Taxonomy" id="373712"/>
    <lineage>
        <taxon>Eukaryota</taxon>
        <taxon>Fungi</taxon>
        <taxon>Dikarya</taxon>
        <taxon>Ascomycota</taxon>
        <taxon>Pezizomycotina</taxon>
        <taxon>Lecanoromycetes</taxon>
        <taxon>OSLEUM clade</taxon>
        <taxon>Lecanoromycetidae</taxon>
        <taxon>Lecanorales</taxon>
        <taxon>Lecanorineae</taxon>
        <taxon>Stereocaulaceae</taxon>
        <taxon>Stereocaulon</taxon>
    </lineage>
</organism>
<dbReference type="PANTHER" id="PTHR45738">
    <property type="entry name" value="POLYPHOSPHOINOSITIDE PHOSPHATASE"/>
    <property type="match status" value="1"/>
</dbReference>
<evidence type="ECO:0000256" key="1">
    <source>
        <dbReference type="ARBA" id="ARBA00004308"/>
    </source>
</evidence>
<dbReference type="PANTHER" id="PTHR45738:SF5">
    <property type="entry name" value="POLYPHOSPHOINOSITIDE PHOSPHATASE"/>
    <property type="match status" value="1"/>
</dbReference>
<accession>A0ABR4AH64</accession>
<feature type="compositionally biased region" description="Basic and acidic residues" evidence="4">
    <location>
        <begin position="868"/>
        <end position="880"/>
    </location>
</feature>
<reference evidence="6 7" key="1">
    <citation type="submission" date="2024-09" db="EMBL/GenBank/DDBJ databases">
        <title>Rethinking Asexuality: The Enigmatic Case of Functional Sexual Genes in Lepraria (Stereocaulaceae).</title>
        <authorList>
            <person name="Doellman M."/>
            <person name="Sun Y."/>
            <person name="Barcenas-Pena A."/>
            <person name="Lumbsch H.T."/>
            <person name="Grewe F."/>
        </authorList>
    </citation>
    <scope>NUCLEOTIDE SEQUENCE [LARGE SCALE GENOMIC DNA]</scope>
    <source>
        <strain evidence="6 7">Mercado 3170</strain>
    </source>
</reference>
<evidence type="ECO:0000313" key="7">
    <source>
        <dbReference type="Proteomes" id="UP001590950"/>
    </source>
</evidence>
<protein>
    <recommendedName>
        <fullName evidence="5">SAC domain-containing protein</fullName>
    </recommendedName>
</protein>
<comment type="caution">
    <text evidence="6">The sequence shown here is derived from an EMBL/GenBank/DDBJ whole genome shotgun (WGS) entry which is preliminary data.</text>
</comment>
<evidence type="ECO:0000313" key="6">
    <source>
        <dbReference type="EMBL" id="KAL2044520.1"/>
    </source>
</evidence>
<gene>
    <name evidence="6" type="ORF">N7G274_003225</name>
</gene>
<dbReference type="InterPro" id="IPR043573">
    <property type="entry name" value="Fig4-like"/>
</dbReference>
<keyword evidence="2" id="KW-0378">Hydrolase</keyword>
<sequence length="999" mass="114507">MEDKQAVQQYVVFEDGRGNSEQHAVLVAEPTGPDDDLPAAIENGQSKQTETSNEMEASIVGKEDVRHDLTDGQSAADVMPFPRLCNDVPSIPKPMGPELQSDDEDEEPPTIKSFPRSMSPASAAYRNRDTVCEKVGEDGVCQMHRFSLYETASRYYLVGADVGERKFRILKIDRTADSGELSIAEDDIAYTRKEMNQLLNAVDDGNKTTGGLKLKCSIWGLLGFIRFTGTYYMLLVTKKSQIAMIGGHYIYKIDATELVSLTMPSSRFKLDRDPEEARFIGILNNLDLSRSFYFSYSYDVTRTLQHNILRERQNLQRRTEETPLDYRNSMFIWNQHLLAPATSALKNTYDWCLPIVHGFVDQTTLRVFGRTVHTTLIARRSRYFAGARFLKRGANDLGYVANDVETEQIVSEMLTTSFHSPGPELFANPRYTSYVQHRGSIPLYWTQDNSGVSPKPAIELNLVDPFYCAAALHFDNLLERYGAPIFVLNLVKSRERTPRESKLLHEYGNAISYLNQFLPTNKKILYKAWDMSRASKSPDQDVLGTLESIAEGIMTETGFFHNGSKESDHINMQNGIARTNCIDCLDRTNAAQFVIGKRAFGHQLHALGIIDDPSIEYDTDALNLFTHMFHDHGDTIAIQYGGSHLVNTTDTYRRTNQWTSHSRDMVESFKRYYNNSFLDKQRQEAYNLFLGNYTFIQGEPMLWDLSTDYYLHHADPRNWSTLKRRNYVQWFTPEHLHRADKPMPTKPHNAFAEKPLSFFDEYWIEYYRPHYFSSFKKMLPFKMNSTYKNLPFKSTKEGKYDLSPFRVRDRNEHASPEKGQQKKEIVNADEDISRNARNILQAHGAFTLGRVNEQTAPQHSITMPSTEKSPKEKKSSKDKSAVPQWTLEQFVFNSLNPSVSDKEAHDYQRYIEHPSNIPLVVSNDLPPNPSAEFVMYVNSTFIEPTEEDLAAFADFLSIAEDPLTVADTDITKKRYKAYRQWMKGKSLFKQRVDPSDYVP</sequence>
<proteinExistence type="predicted"/>
<dbReference type="EMBL" id="JBEFKJ010000009">
    <property type="protein sequence ID" value="KAL2044520.1"/>
    <property type="molecule type" value="Genomic_DNA"/>
</dbReference>
<feature type="region of interest" description="Disordered" evidence="4">
    <location>
        <begin position="14"/>
        <end position="57"/>
    </location>
</feature>
<keyword evidence="7" id="KW-1185">Reference proteome</keyword>
<dbReference type="InterPro" id="IPR002013">
    <property type="entry name" value="SAC_dom"/>
</dbReference>
<dbReference type="PROSITE" id="PS50275">
    <property type="entry name" value="SAC"/>
    <property type="match status" value="1"/>
</dbReference>
<comment type="subcellular location">
    <subcellularLocation>
        <location evidence="1">Endomembrane system</location>
    </subcellularLocation>
</comment>
<feature type="compositionally biased region" description="Polar residues" evidence="4">
    <location>
        <begin position="43"/>
        <end position="55"/>
    </location>
</feature>
<name>A0ABR4AH64_9LECA</name>
<feature type="region of interest" description="Disordered" evidence="4">
    <location>
        <begin position="90"/>
        <end position="125"/>
    </location>
</feature>
<feature type="compositionally biased region" description="Polar residues" evidence="4">
    <location>
        <begin position="854"/>
        <end position="863"/>
    </location>
</feature>
<feature type="domain" description="SAC" evidence="5">
    <location>
        <begin position="283"/>
        <end position="642"/>
    </location>
</feature>
<dbReference type="Proteomes" id="UP001590950">
    <property type="component" value="Unassembled WGS sequence"/>
</dbReference>
<evidence type="ECO:0000259" key="5">
    <source>
        <dbReference type="PROSITE" id="PS50275"/>
    </source>
</evidence>